<feature type="transmembrane region" description="Helical" evidence="7">
    <location>
        <begin position="302"/>
        <end position="325"/>
    </location>
</feature>
<keyword evidence="3" id="KW-1003">Cell membrane</keyword>
<dbReference type="Proteomes" id="UP000190140">
    <property type="component" value="Unassembled WGS sequence"/>
</dbReference>
<feature type="transmembrane region" description="Helical" evidence="7">
    <location>
        <begin position="210"/>
        <end position="232"/>
    </location>
</feature>
<feature type="transmembrane region" description="Helical" evidence="7">
    <location>
        <begin position="182"/>
        <end position="204"/>
    </location>
</feature>
<comment type="subcellular location">
    <subcellularLocation>
        <location evidence="1">Cell membrane</location>
        <topology evidence="1">Multi-pass membrane protein</topology>
    </subcellularLocation>
</comment>
<evidence type="ECO:0000256" key="3">
    <source>
        <dbReference type="ARBA" id="ARBA00022475"/>
    </source>
</evidence>
<evidence type="ECO:0000256" key="4">
    <source>
        <dbReference type="ARBA" id="ARBA00022692"/>
    </source>
</evidence>
<dbReference type="GO" id="GO:0005886">
    <property type="term" value="C:plasma membrane"/>
    <property type="evidence" value="ECO:0007669"/>
    <property type="project" value="UniProtKB-SubCell"/>
</dbReference>
<feature type="transmembrane region" description="Helical" evidence="7">
    <location>
        <begin position="30"/>
        <end position="47"/>
    </location>
</feature>
<keyword evidence="9" id="KW-1185">Reference proteome</keyword>
<organism evidence="8 9">
    <name type="scientific">Alkalithermobacter paradoxus</name>
    <dbReference type="NCBI Taxonomy" id="29349"/>
    <lineage>
        <taxon>Bacteria</taxon>
        <taxon>Bacillati</taxon>
        <taxon>Bacillota</taxon>
        <taxon>Clostridia</taxon>
        <taxon>Peptostreptococcales</taxon>
        <taxon>Tepidibacteraceae</taxon>
        <taxon>Alkalithermobacter</taxon>
    </lineage>
</organism>
<evidence type="ECO:0000256" key="7">
    <source>
        <dbReference type="SAM" id="Phobius"/>
    </source>
</evidence>
<evidence type="ECO:0000313" key="9">
    <source>
        <dbReference type="Proteomes" id="UP000190140"/>
    </source>
</evidence>
<comment type="similarity">
    <text evidence="2">Belongs to the UPF0324 family.</text>
</comment>
<dbReference type="RefSeq" id="WP_079410140.1">
    <property type="nucleotide sequence ID" value="NZ_MZGW01000001.1"/>
</dbReference>
<evidence type="ECO:0000313" key="8">
    <source>
        <dbReference type="EMBL" id="OPJ56821.1"/>
    </source>
</evidence>
<protein>
    <recommendedName>
        <fullName evidence="10">Sulfate exporter family transporter</fullName>
    </recommendedName>
</protein>
<dbReference type="Pfam" id="PF03601">
    <property type="entry name" value="Cons_hypoth698"/>
    <property type="match status" value="1"/>
</dbReference>
<evidence type="ECO:0000256" key="2">
    <source>
        <dbReference type="ARBA" id="ARBA00007977"/>
    </source>
</evidence>
<evidence type="ECO:0000256" key="5">
    <source>
        <dbReference type="ARBA" id="ARBA00022989"/>
    </source>
</evidence>
<feature type="transmembrane region" description="Helical" evidence="7">
    <location>
        <begin position="244"/>
        <end position="264"/>
    </location>
</feature>
<proteinExistence type="inferred from homology"/>
<evidence type="ECO:0000256" key="6">
    <source>
        <dbReference type="ARBA" id="ARBA00023136"/>
    </source>
</evidence>
<comment type="caution">
    <text evidence="8">The sequence shown here is derived from an EMBL/GenBank/DDBJ whole genome shotgun (WGS) entry which is preliminary data.</text>
</comment>
<dbReference type="OrthoDB" id="9811391at2"/>
<feature type="transmembrane region" description="Helical" evidence="7">
    <location>
        <begin position="92"/>
        <end position="110"/>
    </location>
</feature>
<dbReference type="AlphaFoldDB" id="A0A1V4IA01"/>
<dbReference type="PANTHER" id="PTHR30106">
    <property type="entry name" value="INNER MEMBRANE PROTEIN YEIH-RELATED"/>
    <property type="match status" value="1"/>
</dbReference>
<reference evidence="8 9" key="1">
    <citation type="submission" date="2017-03" db="EMBL/GenBank/DDBJ databases">
        <title>Genome sequence of Clostridium thermoalcaliphilum DSM 7309.</title>
        <authorList>
            <person name="Poehlein A."/>
            <person name="Daniel R."/>
        </authorList>
    </citation>
    <scope>NUCLEOTIDE SEQUENCE [LARGE SCALE GENOMIC DNA]</scope>
    <source>
        <strain evidence="8 9">DSM 7309</strain>
    </source>
</reference>
<accession>A0A1V4IA01</accession>
<feature type="transmembrane region" description="Helical" evidence="7">
    <location>
        <begin position="7"/>
        <end position="24"/>
    </location>
</feature>
<name>A0A1V4IA01_9FIRM</name>
<dbReference type="STRING" id="29349.CLOTH_01030"/>
<keyword evidence="4 7" id="KW-0812">Transmembrane</keyword>
<feature type="transmembrane region" description="Helical" evidence="7">
    <location>
        <begin position="122"/>
        <end position="140"/>
    </location>
</feature>
<sequence length="328" mass="35330">MAKITNIFPGIIFVYLIAIISNYINNYFKVIINLEALTIGIILGIIYNNTLKTQSVFKSGVKFANKHLLELGIILLGFRLNFKSLLDLGPKILGLVVGFVFVVLIISNLLSRFLNVNKKLSILIGVGSSICGASAVATLAPCINADEDDSIIGASIVNFLGAIGVLVYSTIALSLNFSEIHYGIWSGLSLHGVAHAIAAAFAMGDVSGEIGTIVKMARVVMMIPVAIILSYLYNKENKKSKASFPVYVIYFVLAGILNSMGLVPQNLANIFSKLSSTFILMAMIAMGLSVDFESIKDKGAKALLLGFVLFIMISTSTYFIVNTIINNP</sequence>
<keyword evidence="5 7" id="KW-1133">Transmembrane helix</keyword>
<keyword evidence="6 7" id="KW-0472">Membrane</keyword>
<dbReference type="EMBL" id="MZGW01000001">
    <property type="protein sequence ID" value="OPJ56821.1"/>
    <property type="molecule type" value="Genomic_DNA"/>
</dbReference>
<feature type="transmembrane region" description="Helical" evidence="7">
    <location>
        <begin position="270"/>
        <end position="290"/>
    </location>
</feature>
<gene>
    <name evidence="8" type="ORF">CLOTH_01030</name>
</gene>
<dbReference type="PANTHER" id="PTHR30106:SF1">
    <property type="entry name" value="UPF0324 MEMBRANE PROTEIN FN0533"/>
    <property type="match status" value="1"/>
</dbReference>
<dbReference type="InterPro" id="IPR018383">
    <property type="entry name" value="UPF0324_pro"/>
</dbReference>
<evidence type="ECO:0008006" key="10">
    <source>
        <dbReference type="Google" id="ProtNLM"/>
    </source>
</evidence>
<evidence type="ECO:0000256" key="1">
    <source>
        <dbReference type="ARBA" id="ARBA00004651"/>
    </source>
</evidence>
<feature type="transmembrane region" description="Helical" evidence="7">
    <location>
        <begin position="152"/>
        <end position="175"/>
    </location>
</feature>